<gene>
    <name evidence="2" type="ORF">EV421DRAFT_1826826</name>
</gene>
<dbReference type="AlphaFoldDB" id="A0AA39J8J4"/>
<accession>A0AA39J8J4</accession>
<organism evidence="2 3">
    <name type="scientific">Armillaria borealis</name>
    <dbReference type="NCBI Taxonomy" id="47425"/>
    <lineage>
        <taxon>Eukaryota</taxon>
        <taxon>Fungi</taxon>
        <taxon>Dikarya</taxon>
        <taxon>Basidiomycota</taxon>
        <taxon>Agaricomycotina</taxon>
        <taxon>Agaricomycetes</taxon>
        <taxon>Agaricomycetidae</taxon>
        <taxon>Agaricales</taxon>
        <taxon>Marasmiineae</taxon>
        <taxon>Physalacriaceae</taxon>
        <taxon>Armillaria</taxon>
    </lineage>
</organism>
<keyword evidence="3" id="KW-1185">Reference proteome</keyword>
<protein>
    <submittedName>
        <fullName evidence="2">Uncharacterized protein</fullName>
    </submittedName>
</protein>
<evidence type="ECO:0000256" key="1">
    <source>
        <dbReference type="SAM" id="Coils"/>
    </source>
</evidence>
<sequence length="113" mass="12711">MPCERPMATSPYRPSTTQAIAAKQELAAKQRRLEQQIAESKALMAKLSLARTKQEKDTIMKLLRETSRAAEEDRNKSPTKSSWLQAETSWNGILIVSDDEDDVDIDSDDEGML</sequence>
<feature type="coiled-coil region" evidence="1">
    <location>
        <begin position="19"/>
        <end position="50"/>
    </location>
</feature>
<name>A0AA39J8J4_9AGAR</name>
<dbReference type="EMBL" id="JAUEPT010000045">
    <property type="protein sequence ID" value="KAK0438130.1"/>
    <property type="molecule type" value="Genomic_DNA"/>
</dbReference>
<comment type="caution">
    <text evidence="2">The sequence shown here is derived from an EMBL/GenBank/DDBJ whole genome shotgun (WGS) entry which is preliminary data.</text>
</comment>
<keyword evidence="1" id="KW-0175">Coiled coil</keyword>
<evidence type="ECO:0000313" key="3">
    <source>
        <dbReference type="Proteomes" id="UP001175226"/>
    </source>
</evidence>
<evidence type="ECO:0000313" key="2">
    <source>
        <dbReference type="EMBL" id="KAK0438130.1"/>
    </source>
</evidence>
<proteinExistence type="predicted"/>
<reference evidence="2" key="1">
    <citation type="submission" date="2023-06" db="EMBL/GenBank/DDBJ databases">
        <authorList>
            <consortium name="Lawrence Berkeley National Laboratory"/>
            <person name="Ahrendt S."/>
            <person name="Sahu N."/>
            <person name="Indic B."/>
            <person name="Wong-Bajracharya J."/>
            <person name="Merenyi Z."/>
            <person name="Ke H.-M."/>
            <person name="Monk M."/>
            <person name="Kocsube S."/>
            <person name="Drula E."/>
            <person name="Lipzen A."/>
            <person name="Balint B."/>
            <person name="Henrissat B."/>
            <person name="Andreopoulos B."/>
            <person name="Martin F.M."/>
            <person name="Harder C.B."/>
            <person name="Rigling D."/>
            <person name="Ford K.L."/>
            <person name="Foster G.D."/>
            <person name="Pangilinan J."/>
            <person name="Papanicolaou A."/>
            <person name="Barry K."/>
            <person name="LaButti K."/>
            <person name="Viragh M."/>
            <person name="Koriabine M."/>
            <person name="Yan M."/>
            <person name="Riley R."/>
            <person name="Champramary S."/>
            <person name="Plett K.L."/>
            <person name="Tsai I.J."/>
            <person name="Slot J."/>
            <person name="Sipos G."/>
            <person name="Plett J."/>
            <person name="Nagy L.G."/>
            <person name="Grigoriev I.V."/>
        </authorList>
    </citation>
    <scope>NUCLEOTIDE SEQUENCE</scope>
    <source>
        <strain evidence="2">FPL87.14</strain>
    </source>
</reference>
<dbReference type="Proteomes" id="UP001175226">
    <property type="component" value="Unassembled WGS sequence"/>
</dbReference>